<keyword evidence="1" id="KW-0732">Signal</keyword>
<organism evidence="2 3">
    <name type="scientific">Hordeum vulgare subsp. vulgare</name>
    <name type="common">Domesticated barley</name>
    <dbReference type="NCBI Taxonomy" id="112509"/>
    <lineage>
        <taxon>Eukaryota</taxon>
        <taxon>Viridiplantae</taxon>
        <taxon>Streptophyta</taxon>
        <taxon>Embryophyta</taxon>
        <taxon>Tracheophyta</taxon>
        <taxon>Spermatophyta</taxon>
        <taxon>Magnoliopsida</taxon>
        <taxon>Liliopsida</taxon>
        <taxon>Poales</taxon>
        <taxon>Poaceae</taxon>
        <taxon>BOP clade</taxon>
        <taxon>Pooideae</taxon>
        <taxon>Triticodae</taxon>
        <taxon>Triticeae</taxon>
        <taxon>Hordeinae</taxon>
        <taxon>Hordeum</taxon>
    </lineage>
</organism>
<dbReference type="AlphaFoldDB" id="A0A8I6XLW8"/>
<sequence>MRGSSLAQATTIFFIGCLVVSAQCGLGANQRVVIRDDRAANTSTDTTAVNSTSVGDSMITVKFCIQFLRCHLSDGYRGTCYCCQKDEPQCFTTKSECQDNCPDCNPNCPPPSGSLG</sequence>
<protein>
    <submittedName>
        <fullName evidence="2">Uncharacterized protein</fullName>
    </submittedName>
</protein>
<feature type="chain" id="PRO_5035274982" evidence="1">
    <location>
        <begin position="23"/>
        <end position="116"/>
    </location>
</feature>
<reference evidence="2" key="2">
    <citation type="submission" date="2020-10" db="EMBL/GenBank/DDBJ databases">
        <authorList>
            <person name="Scholz U."/>
            <person name="Mascher M."/>
            <person name="Fiebig A."/>
        </authorList>
    </citation>
    <scope>NUCLEOTIDE SEQUENCE [LARGE SCALE GENOMIC DNA]</scope>
    <source>
        <strain evidence="2">cv. Morex</strain>
    </source>
</reference>
<dbReference type="Proteomes" id="UP000011116">
    <property type="component" value="Chromosome 5H"/>
</dbReference>
<name>A0A8I6XLW8_HORVV</name>
<reference evidence="3" key="1">
    <citation type="journal article" date="2012" name="Nature">
        <title>A physical, genetic and functional sequence assembly of the barley genome.</title>
        <authorList>
            <consortium name="The International Barley Genome Sequencing Consortium"/>
            <person name="Mayer K.F."/>
            <person name="Waugh R."/>
            <person name="Brown J.W."/>
            <person name="Schulman A."/>
            <person name="Langridge P."/>
            <person name="Platzer M."/>
            <person name="Fincher G.B."/>
            <person name="Muehlbauer G.J."/>
            <person name="Sato K."/>
            <person name="Close T.J."/>
            <person name="Wise R.P."/>
            <person name="Stein N."/>
        </authorList>
    </citation>
    <scope>NUCLEOTIDE SEQUENCE [LARGE SCALE GENOMIC DNA]</scope>
    <source>
        <strain evidence="3">cv. Morex</strain>
    </source>
</reference>
<evidence type="ECO:0000313" key="3">
    <source>
        <dbReference type="Proteomes" id="UP000011116"/>
    </source>
</evidence>
<accession>A0A8I6XLW8</accession>
<proteinExistence type="predicted"/>
<dbReference type="PROSITE" id="PS51257">
    <property type="entry name" value="PROKAR_LIPOPROTEIN"/>
    <property type="match status" value="1"/>
</dbReference>
<feature type="signal peptide" evidence="1">
    <location>
        <begin position="1"/>
        <end position="22"/>
    </location>
</feature>
<evidence type="ECO:0000256" key="1">
    <source>
        <dbReference type="SAM" id="SignalP"/>
    </source>
</evidence>
<dbReference type="Gramene" id="HORVU.MOREX.r2.5HG0370010.1">
    <property type="protein sequence ID" value="HORVU.MOREX.r2.5HG0370010.1"/>
    <property type="gene ID" value="HORVU.MOREX.r2.5HG0370010"/>
</dbReference>
<evidence type="ECO:0000313" key="2">
    <source>
        <dbReference type="EnsemblPlants" id="HORVU.MOREX.r3.5HG0446760.1"/>
    </source>
</evidence>
<dbReference type="EnsemblPlants" id="HORVU.MOREX.r3.5HG0446760.1">
    <property type="protein sequence ID" value="HORVU.MOREX.r3.5HG0446760.1"/>
    <property type="gene ID" value="HORVU.MOREX.r3.5HG0446760"/>
</dbReference>
<reference evidence="2" key="3">
    <citation type="submission" date="2022-01" db="UniProtKB">
        <authorList>
            <consortium name="EnsemblPlants"/>
        </authorList>
    </citation>
    <scope>IDENTIFICATION</scope>
    <source>
        <strain evidence="2">subsp. vulgare</strain>
    </source>
</reference>
<dbReference type="Gramene" id="HORVU.MOREX.r3.5HG0446760.1">
    <property type="protein sequence ID" value="HORVU.MOREX.r3.5HG0446760.1"/>
    <property type="gene ID" value="HORVU.MOREX.r3.5HG0446760"/>
</dbReference>
<keyword evidence="3" id="KW-1185">Reference proteome</keyword>